<proteinExistence type="predicted"/>
<dbReference type="HOGENOM" id="CLU_2320009_0_0_1"/>
<dbReference type="STRING" id="985895.E5A6U4"/>
<dbReference type="Proteomes" id="UP000002668">
    <property type="component" value="Genome"/>
</dbReference>
<dbReference type="VEuPathDB" id="FungiDB:LEMA_P085780.1"/>
<organism evidence="2 3">
    <name type="scientific">Leptosphaeria maculans (strain JN3 / isolate v23.1.3 / race Av1-4-5-6-7-8)</name>
    <name type="common">Blackleg fungus</name>
    <name type="synonym">Phoma lingam</name>
    <dbReference type="NCBI Taxonomy" id="985895"/>
    <lineage>
        <taxon>Eukaryota</taxon>
        <taxon>Fungi</taxon>
        <taxon>Dikarya</taxon>
        <taxon>Ascomycota</taxon>
        <taxon>Pezizomycotina</taxon>
        <taxon>Dothideomycetes</taxon>
        <taxon>Pleosporomycetidae</taxon>
        <taxon>Pleosporales</taxon>
        <taxon>Pleosporineae</taxon>
        <taxon>Leptosphaeriaceae</taxon>
        <taxon>Plenodomus</taxon>
        <taxon>Plenodomus lingam/Leptosphaeria maculans species complex</taxon>
    </lineage>
</organism>
<evidence type="ECO:0000313" key="2">
    <source>
        <dbReference type="EMBL" id="CBX99339.1"/>
    </source>
</evidence>
<protein>
    <submittedName>
        <fullName evidence="2">Uncharacterized protein</fullName>
    </submittedName>
</protein>
<sequence length="99" mass="10549">MASNPLQNSSLPALPQHQQSDTGLTSALASRYHAHLPIATLSSQGIVAVNTYTDASRGVDGGKEGSAHQAAEDLAQRSYMRLGHRSEDQAIVFLYVNSI</sequence>
<gene>
    <name evidence="2" type="ORF">LEMA_P085780.1</name>
</gene>
<dbReference type="OrthoDB" id="5362698at2759"/>
<dbReference type="InParanoid" id="E5A6U4"/>
<dbReference type="AlphaFoldDB" id="E5A6U4"/>
<name>E5A6U4_LEPMJ</name>
<dbReference type="eggNOG" id="KOG2571">
    <property type="taxonomic scope" value="Eukaryota"/>
</dbReference>
<keyword evidence="3" id="KW-1185">Reference proteome</keyword>
<reference evidence="3" key="1">
    <citation type="journal article" date="2011" name="Nat. Commun.">
        <title>Effector diversification within compartments of the Leptosphaeria maculans genome affected by Repeat-Induced Point mutations.</title>
        <authorList>
            <person name="Rouxel T."/>
            <person name="Grandaubert J."/>
            <person name="Hane J.K."/>
            <person name="Hoede C."/>
            <person name="van de Wouw A.P."/>
            <person name="Couloux A."/>
            <person name="Dominguez V."/>
            <person name="Anthouard V."/>
            <person name="Bally P."/>
            <person name="Bourras S."/>
            <person name="Cozijnsen A.J."/>
            <person name="Ciuffetti L.M."/>
            <person name="Degrave A."/>
            <person name="Dilmaghani A."/>
            <person name="Duret L."/>
            <person name="Fudal I."/>
            <person name="Goodwin S.B."/>
            <person name="Gout L."/>
            <person name="Glaser N."/>
            <person name="Linglin J."/>
            <person name="Kema G.H.J."/>
            <person name="Lapalu N."/>
            <person name="Lawrence C.B."/>
            <person name="May K."/>
            <person name="Meyer M."/>
            <person name="Ollivier B."/>
            <person name="Poulain J."/>
            <person name="Schoch C.L."/>
            <person name="Simon A."/>
            <person name="Spatafora J.W."/>
            <person name="Stachowiak A."/>
            <person name="Turgeon B.G."/>
            <person name="Tyler B.M."/>
            <person name="Vincent D."/>
            <person name="Weissenbach J."/>
            <person name="Amselem J."/>
            <person name="Quesneville H."/>
            <person name="Oliver R.P."/>
            <person name="Wincker P."/>
            <person name="Balesdent M.-H."/>
            <person name="Howlett B.J."/>
        </authorList>
    </citation>
    <scope>NUCLEOTIDE SEQUENCE [LARGE SCALE GENOMIC DNA]</scope>
    <source>
        <strain evidence="3">JN3 / isolate v23.1.3 / race Av1-4-5-6-7-8</strain>
    </source>
</reference>
<evidence type="ECO:0000256" key="1">
    <source>
        <dbReference type="SAM" id="MobiDB-lite"/>
    </source>
</evidence>
<accession>E5A6U4</accession>
<dbReference type="OMA" id="LAQRSYM"/>
<feature type="region of interest" description="Disordered" evidence="1">
    <location>
        <begin position="1"/>
        <end position="26"/>
    </location>
</feature>
<dbReference type="EMBL" id="FP929135">
    <property type="protein sequence ID" value="CBX99339.1"/>
    <property type="molecule type" value="Genomic_DNA"/>
</dbReference>
<evidence type="ECO:0000313" key="3">
    <source>
        <dbReference type="Proteomes" id="UP000002668"/>
    </source>
</evidence>